<gene>
    <name evidence="2" type="ORF">F4553_007626</name>
</gene>
<dbReference type="RefSeq" id="WP_184846115.1">
    <property type="nucleotide sequence ID" value="NZ_JACHMN010000003.1"/>
</dbReference>
<dbReference type="NCBIfam" id="TIGR03930">
    <property type="entry name" value="WXG100_ESAT6"/>
    <property type="match status" value="1"/>
</dbReference>
<reference evidence="2 3" key="1">
    <citation type="submission" date="2020-08" db="EMBL/GenBank/DDBJ databases">
        <title>Sequencing the genomes of 1000 actinobacteria strains.</title>
        <authorList>
            <person name="Klenk H.-P."/>
        </authorList>
    </citation>
    <scope>NUCLEOTIDE SEQUENCE [LARGE SCALE GENOMIC DNA]</scope>
    <source>
        <strain evidence="2 3">DSM 45362</strain>
    </source>
</reference>
<protein>
    <recommendedName>
        <fullName evidence="1">ESAT-6-like protein</fullName>
    </recommendedName>
</protein>
<comment type="caution">
    <text evidence="2">The sequence shown here is derived from an EMBL/GenBank/DDBJ whole genome shotgun (WGS) entry which is preliminary data.</text>
</comment>
<dbReference type="Pfam" id="PF06013">
    <property type="entry name" value="WXG100"/>
    <property type="match status" value="1"/>
</dbReference>
<accession>A0A841C543</accession>
<dbReference type="AlphaFoldDB" id="A0A841C543"/>
<evidence type="ECO:0000313" key="3">
    <source>
        <dbReference type="Proteomes" id="UP000587527"/>
    </source>
</evidence>
<dbReference type="Proteomes" id="UP000587527">
    <property type="component" value="Unassembled WGS sequence"/>
</dbReference>
<dbReference type="Gene3D" id="1.10.287.1060">
    <property type="entry name" value="ESAT-6-like"/>
    <property type="match status" value="1"/>
</dbReference>
<evidence type="ECO:0000256" key="1">
    <source>
        <dbReference type="RuleBase" id="RU362001"/>
    </source>
</evidence>
<dbReference type="InterPro" id="IPR036689">
    <property type="entry name" value="ESAT-6-like_sf"/>
</dbReference>
<dbReference type="EMBL" id="JACHMN010000003">
    <property type="protein sequence ID" value="MBB5874192.1"/>
    <property type="molecule type" value="Genomic_DNA"/>
</dbReference>
<evidence type="ECO:0000313" key="2">
    <source>
        <dbReference type="EMBL" id="MBB5874192.1"/>
    </source>
</evidence>
<dbReference type="InterPro" id="IPR010310">
    <property type="entry name" value="T7SS_ESAT-6-like"/>
</dbReference>
<sequence>MGQPVSNTSEGMRSSGAQFVATYNEIDGYMKGLRNELQALSGQWTGEASTVFHNTMDQWGVEFDAILKDLDAMADKLLGGAGHVESAEDFALQQGHFFK</sequence>
<proteinExistence type="inferred from homology"/>
<organism evidence="2 3">
    <name type="scientific">Allocatelliglobosispora scoriae</name>
    <dbReference type="NCBI Taxonomy" id="643052"/>
    <lineage>
        <taxon>Bacteria</taxon>
        <taxon>Bacillati</taxon>
        <taxon>Actinomycetota</taxon>
        <taxon>Actinomycetes</taxon>
        <taxon>Micromonosporales</taxon>
        <taxon>Micromonosporaceae</taxon>
        <taxon>Allocatelliglobosispora</taxon>
    </lineage>
</organism>
<comment type="similarity">
    <text evidence="1">Belongs to the WXG100 family.</text>
</comment>
<name>A0A841C543_9ACTN</name>
<dbReference type="SUPFAM" id="SSF140453">
    <property type="entry name" value="EsxAB dimer-like"/>
    <property type="match status" value="1"/>
</dbReference>
<keyword evidence="3" id="KW-1185">Reference proteome</keyword>